<evidence type="ECO:0008006" key="6">
    <source>
        <dbReference type="Google" id="ProtNLM"/>
    </source>
</evidence>
<dbReference type="Proteomes" id="UP000324479">
    <property type="component" value="Unassembled WGS sequence"/>
</dbReference>
<dbReference type="GO" id="GO:0008107">
    <property type="term" value="F:galactoside 2-alpha-L-fucosyltransferase activity"/>
    <property type="evidence" value="ECO:0007669"/>
    <property type="project" value="InterPro"/>
</dbReference>
<dbReference type="Pfam" id="PF01531">
    <property type="entry name" value="Glyco_transf_11"/>
    <property type="match status" value="1"/>
</dbReference>
<sequence>MIIIARRYGQLGNRLILFAHLIAAARHYGVELRNPCFGRYATYFPSTRNDVWCRYDRHLARATAPLDADLATADPPRQVIGPATHWTRSARRGLESLCEVTTKTAYLAKLRRFPAHILRIAPGEECDPLGDRFRQAVGSGRPVLVQGWRFRNASLLRQHRQPIIDFFQPDPTDRDAVERLIERARDQCDVLVGVHVRRGDYARFMGGRYYYSDADYARWMHEVEEQLPGRKVRFLICTNGQIQLDAFRELSFELGPGSMMQDLHSLARTDLLIGPPSTYTRWASFYGNVSLQSLDHRMAKIDAAVAVAEHPFDEPPTPVQHVSDSYHSTPIARAS</sequence>
<dbReference type="AlphaFoldDB" id="A0A5M6D1Y9"/>
<name>A0A5M6D1Y9_9BACT</name>
<evidence type="ECO:0000313" key="4">
    <source>
        <dbReference type="EMBL" id="KAA5541468.1"/>
    </source>
</evidence>
<dbReference type="GO" id="GO:0005975">
    <property type="term" value="P:carbohydrate metabolic process"/>
    <property type="evidence" value="ECO:0007669"/>
    <property type="project" value="InterPro"/>
</dbReference>
<organism evidence="4 5">
    <name type="scientific">Roseiconus nitratireducens</name>
    <dbReference type="NCBI Taxonomy" id="2605748"/>
    <lineage>
        <taxon>Bacteria</taxon>
        <taxon>Pseudomonadati</taxon>
        <taxon>Planctomycetota</taxon>
        <taxon>Planctomycetia</taxon>
        <taxon>Pirellulales</taxon>
        <taxon>Pirellulaceae</taxon>
        <taxon>Roseiconus</taxon>
    </lineage>
</organism>
<evidence type="ECO:0000313" key="5">
    <source>
        <dbReference type="Proteomes" id="UP000324479"/>
    </source>
</evidence>
<evidence type="ECO:0000256" key="1">
    <source>
        <dbReference type="ARBA" id="ARBA00022676"/>
    </source>
</evidence>
<dbReference type="RefSeq" id="WP_150077854.1">
    <property type="nucleotide sequence ID" value="NZ_VWOX01000010.1"/>
</dbReference>
<keyword evidence="1" id="KW-0328">Glycosyltransferase</keyword>
<proteinExistence type="predicted"/>
<keyword evidence="5" id="KW-1185">Reference proteome</keyword>
<dbReference type="GO" id="GO:0016020">
    <property type="term" value="C:membrane"/>
    <property type="evidence" value="ECO:0007669"/>
    <property type="project" value="InterPro"/>
</dbReference>
<evidence type="ECO:0000256" key="3">
    <source>
        <dbReference type="SAM" id="MobiDB-lite"/>
    </source>
</evidence>
<dbReference type="EMBL" id="VWOX01000010">
    <property type="protein sequence ID" value="KAA5541468.1"/>
    <property type="molecule type" value="Genomic_DNA"/>
</dbReference>
<evidence type="ECO:0000256" key="2">
    <source>
        <dbReference type="ARBA" id="ARBA00022679"/>
    </source>
</evidence>
<feature type="region of interest" description="Disordered" evidence="3">
    <location>
        <begin position="312"/>
        <end position="335"/>
    </location>
</feature>
<reference evidence="4 5" key="1">
    <citation type="submission" date="2019-08" db="EMBL/GenBank/DDBJ databases">
        <authorList>
            <person name="Dhanesh K."/>
            <person name="Kumar G."/>
            <person name="Sasikala C."/>
            <person name="Venkata Ramana C."/>
        </authorList>
    </citation>
    <scope>NUCLEOTIDE SEQUENCE [LARGE SCALE GENOMIC DNA]</scope>
    <source>
        <strain evidence="4 5">JC645</strain>
    </source>
</reference>
<comment type="caution">
    <text evidence="4">The sequence shown here is derived from an EMBL/GenBank/DDBJ whole genome shotgun (WGS) entry which is preliminary data.</text>
</comment>
<dbReference type="InterPro" id="IPR002516">
    <property type="entry name" value="Glyco_trans_11"/>
</dbReference>
<gene>
    <name evidence="4" type="ORF">FYK55_18065</name>
</gene>
<protein>
    <recommendedName>
        <fullName evidence="6">Glycosyl transferase family 11</fullName>
    </recommendedName>
</protein>
<accession>A0A5M6D1Y9</accession>
<keyword evidence="2" id="KW-0808">Transferase</keyword>